<dbReference type="SUPFAM" id="SSF52200">
    <property type="entry name" value="Toll/Interleukin receptor TIR domain"/>
    <property type="match status" value="1"/>
</dbReference>
<evidence type="ECO:0000313" key="3">
    <source>
        <dbReference type="Proteomes" id="UP000812961"/>
    </source>
</evidence>
<dbReference type="Gene3D" id="3.40.50.10140">
    <property type="entry name" value="Toll/interleukin-1 receptor homology (TIR) domain"/>
    <property type="match status" value="1"/>
</dbReference>
<gene>
    <name evidence="2" type="ORF">K1Y79_04125</name>
</gene>
<organism evidence="2 3">
    <name type="scientific">Chitinophaga rhizophila</name>
    <dbReference type="NCBI Taxonomy" id="2866212"/>
    <lineage>
        <taxon>Bacteria</taxon>
        <taxon>Pseudomonadati</taxon>
        <taxon>Bacteroidota</taxon>
        <taxon>Chitinophagia</taxon>
        <taxon>Chitinophagales</taxon>
        <taxon>Chitinophagaceae</taxon>
        <taxon>Chitinophaga</taxon>
    </lineage>
</organism>
<dbReference type="InterPro" id="IPR045533">
    <property type="entry name" value="GAAD"/>
</dbReference>
<evidence type="ECO:0000313" key="2">
    <source>
        <dbReference type="EMBL" id="MBW8683513.1"/>
    </source>
</evidence>
<protein>
    <submittedName>
        <fullName evidence="2">TIR domain-containing protein</fullName>
    </submittedName>
</protein>
<keyword evidence="3" id="KW-1185">Reference proteome</keyword>
<reference evidence="2 3" key="1">
    <citation type="submission" date="2021-08" db="EMBL/GenBank/DDBJ databases">
        <title>The genome sequence of Chitinophaga sp. B61.</title>
        <authorList>
            <person name="Zhang X."/>
        </authorList>
    </citation>
    <scope>NUCLEOTIDE SEQUENCE [LARGE SCALE GENOMIC DNA]</scope>
    <source>
        <strain evidence="2 3">B61</strain>
    </source>
</reference>
<dbReference type="PROSITE" id="PS51534">
    <property type="entry name" value="SEFIR"/>
    <property type="match status" value="1"/>
</dbReference>
<dbReference type="RefSeq" id="WP_220248732.1">
    <property type="nucleotide sequence ID" value="NZ_JAICCF010000001.1"/>
</dbReference>
<accession>A0ABS7G784</accession>
<dbReference type="InterPro" id="IPR035897">
    <property type="entry name" value="Toll_tir_struct_dom_sf"/>
</dbReference>
<feature type="domain" description="SEFIR" evidence="1">
    <location>
        <begin position="5"/>
        <end position="145"/>
    </location>
</feature>
<dbReference type="Pfam" id="PF08357">
    <property type="entry name" value="SEFIR"/>
    <property type="match status" value="1"/>
</dbReference>
<comment type="caution">
    <text evidence="2">The sequence shown here is derived from an EMBL/GenBank/DDBJ whole genome shotgun (WGS) entry which is preliminary data.</text>
</comment>
<dbReference type="InterPro" id="IPR013568">
    <property type="entry name" value="SEFIR_dom"/>
</dbReference>
<name>A0ABS7G784_9BACT</name>
<dbReference type="Pfam" id="PF19976">
    <property type="entry name" value="GAAD"/>
    <property type="match status" value="1"/>
</dbReference>
<dbReference type="Proteomes" id="UP000812961">
    <property type="component" value="Unassembled WGS sequence"/>
</dbReference>
<sequence length="275" mass="31452">METKTTRVFISYAHDNKIHEQRALELADLLCSNYLDCNIDQYVENDNPEKGWPHWMSMNLQKSDFVLVIASEKFFERYSDLEKDGSGLGAKWESILTEAMIYNNDGKNMTVIPVFFSRDDKKFIPPFLNLYTHYDLSDKESFGTLLKRMKGELKPKKPKLGQIPNISADSPLAKHLPVAAEEIISESPTLPDIPEFTSNMKPGRKIMQAFYSLTLTRRFAIAKQLGLIEENESINSPDADELCAKFLIRAKEKDLLASLWSILFTDESTDPNPFK</sequence>
<dbReference type="EMBL" id="JAICCF010000001">
    <property type="protein sequence ID" value="MBW8683513.1"/>
    <property type="molecule type" value="Genomic_DNA"/>
</dbReference>
<evidence type="ECO:0000259" key="1">
    <source>
        <dbReference type="PROSITE" id="PS51534"/>
    </source>
</evidence>
<proteinExistence type="predicted"/>